<dbReference type="Gene3D" id="3.40.1390.20">
    <property type="entry name" value="HprK N-terminal domain-like"/>
    <property type="match status" value="1"/>
</dbReference>
<dbReference type="NCBIfam" id="TIGR00651">
    <property type="entry name" value="pta"/>
    <property type="match status" value="1"/>
</dbReference>
<dbReference type="SUPFAM" id="SSF52540">
    <property type="entry name" value="P-loop containing nucleoside triphosphate hydrolases"/>
    <property type="match status" value="1"/>
</dbReference>
<dbReference type="Gene3D" id="3.40.50.10750">
    <property type="entry name" value="Isocitrate/Isopropylmalate dehydrogenase-like"/>
    <property type="match status" value="1"/>
</dbReference>
<dbReference type="InterPro" id="IPR028979">
    <property type="entry name" value="Ser_kin/Pase_Hpr-like_N_sf"/>
</dbReference>
<evidence type="ECO:0000256" key="6">
    <source>
        <dbReference type="ARBA" id="ARBA00031108"/>
    </source>
</evidence>
<feature type="domain" description="Phosphate acetyl/butaryl transferase" evidence="7">
    <location>
        <begin position="440"/>
        <end position="760"/>
    </location>
</feature>
<dbReference type="Pfam" id="PF13500">
    <property type="entry name" value="AAA_26"/>
    <property type="match status" value="1"/>
</dbReference>
<evidence type="ECO:0000256" key="1">
    <source>
        <dbReference type="ARBA" id="ARBA00004989"/>
    </source>
</evidence>
<keyword evidence="11" id="KW-1185">Reference proteome</keyword>
<dbReference type="Gene3D" id="3.40.50.10950">
    <property type="match status" value="1"/>
</dbReference>
<dbReference type="Pfam" id="PF07085">
    <property type="entry name" value="DRTGG"/>
    <property type="match status" value="1"/>
</dbReference>
<organism evidence="10 11">
    <name type="scientific">Aphanomyces stellatus</name>
    <dbReference type="NCBI Taxonomy" id="120398"/>
    <lineage>
        <taxon>Eukaryota</taxon>
        <taxon>Sar</taxon>
        <taxon>Stramenopiles</taxon>
        <taxon>Oomycota</taxon>
        <taxon>Saprolegniomycetes</taxon>
        <taxon>Saprolegniales</taxon>
        <taxon>Verrucalvaceae</taxon>
        <taxon>Aphanomyces</taxon>
    </lineage>
</organism>
<evidence type="ECO:0000313" key="11">
    <source>
        <dbReference type="Proteomes" id="UP000332933"/>
    </source>
</evidence>
<keyword evidence="5" id="KW-0012">Acyltransferase</keyword>
<dbReference type="OrthoDB" id="67445at2759"/>
<evidence type="ECO:0000313" key="9">
    <source>
        <dbReference type="EMBL" id="KAF0683556.1"/>
    </source>
</evidence>
<evidence type="ECO:0000256" key="5">
    <source>
        <dbReference type="ARBA" id="ARBA00023315"/>
    </source>
</evidence>
<dbReference type="Pfam" id="PF01515">
    <property type="entry name" value="PTA_PTB"/>
    <property type="match status" value="1"/>
</dbReference>
<dbReference type="InterPro" id="IPR042113">
    <property type="entry name" value="P_AcTrfase_dom1"/>
</dbReference>
<keyword evidence="4" id="KW-0808">Transferase</keyword>
<gene>
    <name evidence="10" type="primary">Aste57867_24413</name>
    <name evidence="9" type="ORF">As57867_024337</name>
    <name evidence="10" type="ORF">ASTE57867_24413</name>
</gene>
<sequence>MLRHLNRSPFLAGRRATSALLPRASTSASRFFSDDKKVANDRVFVMTNGSVAKHSHLLLGLMNKLSYSASSVGYFRPVAPSFHSAHCDHHVDLFRSEFKLKDTNEDLIGMTQSDITRAHLQGDTDSVIETMLNKFEALRAKHDFIVMEGAVLDTSPELAWELNVDIAKSLNAPVVLTVDGADLVLDPALHWTRHEEMAWLADQVSTRVLLAKEMADTAGLSHVGTIVNRVRTDDALELRELVHEQIKARGFDPATLLGVLPEDSVLNSKRLNEVVNQLHATQLYGPKLANSVVVTDGIAATTELKDLFGHLAKHDDGLLVIVSAERTDIILGLVASRLSGAIPQVSGIILTNGGQPQQQVQEILHGLSKIDNGCVPIFSVEGDSYNTCIALSKVTCDILPTSQRKIQQAYYLFDTNVESDVLLGSLADMKQKGRTPKQFKHFLFEASRKADQHIVLTEGEDDRILQAADEVLRRDIARLTILGDVASINARAKTLRLDLSKANILNPLDADQLSTYADRYYEKRKAKGITQEIAKETVAEATYFGTMMVDMDDADGMVSGVCHTTANTIRPALQLIKTRPEFPLVSSVFFMCLEDDVVLYGDCAVNTDPTAHELAQIAVQSAESAKAFGVEPRVALLSYATGDSNKGPIIDKVREATRLAQEMAPDVAIYGPIQYDAARNPSIAKQKVKGLKGAEAEVAGHANVLVFPDLNTGNNTYKAVQQATDCLAIGPMLQGLNKPVNDLSRGATVGDIVTTVALTAIQAKQNKK</sequence>
<proteinExistence type="predicted"/>
<feature type="domain" description="DRTGG" evidence="8">
    <location>
        <begin position="273"/>
        <end position="392"/>
    </location>
</feature>
<dbReference type="NCBIfam" id="NF004167">
    <property type="entry name" value="PRK05632.1"/>
    <property type="match status" value="1"/>
</dbReference>
<dbReference type="InterPro" id="IPR027417">
    <property type="entry name" value="P-loop_NTPase"/>
</dbReference>
<protein>
    <recommendedName>
        <fullName evidence="3">Phosphate acetyltransferase</fullName>
        <ecNumber evidence="2">2.3.1.8</ecNumber>
    </recommendedName>
    <alternativeName>
        <fullName evidence="6">Phosphotransacetylase</fullName>
    </alternativeName>
</protein>
<dbReference type="NCBIfam" id="NF007233">
    <property type="entry name" value="PRK09653.1"/>
    <property type="match status" value="1"/>
</dbReference>
<evidence type="ECO:0000256" key="3">
    <source>
        <dbReference type="ARBA" id="ARBA00021528"/>
    </source>
</evidence>
<name>A0A485LR35_9STRA</name>
<evidence type="ECO:0000259" key="8">
    <source>
        <dbReference type="Pfam" id="PF07085"/>
    </source>
</evidence>
<evidence type="ECO:0000256" key="2">
    <source>
        <dbReference type="ARBA" id="ARBA00012707"/>
    </source>
</evidence>
<dbReference type="PANTHER" id="PTHR43356">
    <property type="entry name" value="PHOSPHATE ACETYLTRANSFERASE"/>
    <property type="match status" value="1"/>
</dbReference>
<dbReference type="PANTHER" id="PTHR43356:SF3">
    <property type="entry name" value="PHOSPHATE ACETYLTRANSFERASE"/>
    <property type="match status" value="1"/>
</dbReference>
<dbReference type="EMBL" id="VJMH01007390">
    <property type="protein sequence ID" value="KAF0683556.1"/>
    <property type="molecule type" value="Genomic_DNA"/>
</dbReference>
<dbReference type="EC" id="2.3.1.8" evidence="2"/>
<dbReference type="SUPFAM" id="SSF75138">
    <property type="entry name" value="HprK N-terminal domain-like"/>
    <property type="match status" value="1"/>
</dbReference>
<reference evidence="10 11" key="1">
    <citation type="submission" date="2019-03" db="EMBL/GenBank/DDBJ databases">
        <authorList>
            <person name="Gaulin E."/>
            <person name="Dumas B."/>
        </authorList>
    </citation>
    <scope>NUCLEOTIDE SEQUENCE [LARGE SCALE GENOMIC DNA]</scope>
    <source>
        <strain evidence="10">CBS 568.67</strain>
    </source>
</reference>
<dbReference type="GO" id="GO:0008959">
    <property type="term" value="F:phosphate acetyltransferase activity"/>
    <property type="evidence" value="ECO:0007669"/>
    <property type="project" value="UniProtKB-EC"/>
</dbReference>
<evidence type="ECO:0000256" key="4">
    <source>
        <dbReference type="ARBA" id="ARBA00022679"/>
    </source>
</evidence>
<accession>A0A485LR35</accession>
<dbReference type="EMBL" id="CAADRA010007416">
    <property type="protein sequence ID" value="VFU01053.1"/>
    <property type="molecule type" value="Genomic_DNA"/>
</dbReference>
<dbReference type="SUPFAM" id="SSF53659">
    <property type="entry name" value="Isocitrate/Isopropylmalate dehydrogenase-like"/>
    <property type="match status" value="1"/>
</dbReference>
<dbReference type="InterPro" id="IPR002505">
    <property type="entry name" value="PTA_PTB"/>
</dbReference>
<evidence type="ECO:0000259" key="7">
    <source>
        <dbReference type="Pfam" id="PF01515"/>
    </source>
</evidence>
<dbReference type="InterPro" id="IPR010766">
    <property type="entry name" value="DRTGG"/>
</dbReference>
<reference evidence="9" key="2">
    <citation type="submission" date="2019-06" db="EMBL/GenBank/DDBJ databases">
        <title>Genomics analysis of Aphanomyces spp. identifies a new class of oomycete effector associated with host adaptation.</title>
        <authorList>
            <person name="Gaulin E."/>
        </authorList>
    </citation>
    <scope>NUCLEOTIDE SEQUENCE</scope>
    <source>
        <strain evidence="9">CBS 578.67</strain>
    </source>
</reference>
<dbReference type="InterPro" id="IPR050500">
    <property type="entry name" value="Phos_Acetyltrans/Butyryltrans"/>
</dbReference>
<comment type="pathway">
    <text evidence="1">Metabolic intermediate biosynthesis; acetyl-CoA biosynthesis; acetyl-CoA from acetate: step 2/2.</text>
</comment>
<dbReference type="AlphaFoldDB" id="A0A485LR35"/>
<dbReference type="InterPro" id="IPR042112">
    <property type="entry name" value="P_AcTrfase_dom2"/>
</dbReference>
<dbReference type="InterPro" id="IPR004614">
    <property type="entry name" value="P_AcTrfase"/>
</dbReference>
<dbReference type="Gene3D" id="3.40.50.300">
    <property type="entry name" value="P-loop containing nucleotide triphosphate hydrolases"/>
    <property type="match status" value="1"/>
</dbReference>
<evidence type="ECO:0000313" key="10">
    <source>
        <dbReference type="EMBL" id="VFU01053.1"/>
    </source>
</evidence>
<dbReference type="Proteomes" id="UP000332933">
    <property type="component" value="Unassembled WGS sequence"/>
</dbReference>